<feature type="transmembrane region" description="Helical" evidence="3">
    <location>
        <begin position="73"/>
        <end position="92"/>
    </location>
</feature>
<feature type="region of interest" description="Disordered" evidence="2">
    <location>
        <begin position="137"/>
        <end position="191"/>
    </location>
</feature>
<protein>
    <submittedName>
        <fullName evidence="5">Beta-hydroxylase, aspartyl/asparaginyl family</fullName>
    </submittedName>
</protein>
<dbReference type="InterPro" id="IPR027443">
    <property type="entry name" value="IPNS-like_sf"/>
</dbReference>
<evidence type="ECO:0000313" key="6">
    <source>
        <dbReference type="Proteomes" id="UP000053676"/>
    </source>
</evidence>
<dbReference type="InterPro" id="IPR039038">
    <property type="entry name" value="ASPH"/>
</dbReference>
<dbReference type="PANTHER" id="PTHR12366">
    <property type="entry name" value="ASPARTYL/ASPARAGINYL BETA-HYDROXYLASE"/>
    <property type="match status" value="1"/>
</dbReference>
<dbReference type="InterPro" id="IPR007803">
    <property type="entry name" value="Asp/Arg/Pro-Hydrxlase"/>
</dbReference>
<feature type="compositionally biased region" description="Basic and acidic residues" evidence="2">
    <location>
        <begin position="312"/>
        <end position="330"/>
    </location>
</feature>
<evidence type="ECO:0000256" key="1">
    <source>
        <dbReference type="ARBA" id="ARBA00007730"/>
    </source>
</evidence>
<dbReference type="InterPro" id="IPR011990">
    <property type="entry name" value="TPR-like_helical_dom_sf"/>
</dbReference>
<dbReference type="Gene3D" id="2.60.120.330">
    <property type="entry name" value="B-lactam Antibiotic, Isopenicillin N Synthase, Chain"/>
    <property type="match status" value="1"/>
</dbReference>
<feature type="compositionally biased region" description="Basic and acidic residues" evidence="2">
    <location>
        <begin position="161"/>
        <end position="174"/>
    </location>
</feature>
<feature type="compositionally biased region" description="Acidic residues" evidence="2">
    <location>
        <begin position="175"/>
        <end position="188"/>
    </location>
</feature>
<dbReference type="OrthoDB" id="438431at2759"/>
<dbReference type="GO" id="GO:0062101">
    <property type="term" value="F:peptidyl-aspartic acid 3-dioxygenase activity"/>
    <property type="evidence" value="ECO:0007669"/>
    <property type="project" value="InterPro"/>
</dbReference>
<feature type="compositionally biased region" description="Basic and acidic residues" evidence="2">
    <location>
        <begin position="453"/>
        <end position="474"/>
    </location>
</feature>
<feature type="compositionally biased region" description="Acidic residues" evidence="2">
    <location>
        <begin position="331"/>
        <end position="350"/>
    </location>
</feature>
<dbReference type="Pfam" id="PF05118">
    <property type="entry name" value="Asp_Arg_Hydrox"/>
    <property type="match status" value="1"/>
</dbReference>
<keyword evidence="3" id="KW-1133">Transmembrane helix</keyword>
<dbReference type="STRING" id="51031.W2TH80"/>
<feature type="region of interest" description="Disordered" evidence="2">
    <location>
        <begin position="404"/>
        <end position="474"/>
    </location>
</feature>
<dbReference type="GO" id="GO:0005783">
    <property type="term" value="C:endoplasmic reticulum"/>
    <property type="evidence" value="ECO:0007669"/>
    <property type="project" value="TreeGrafter"/>
</dbReference>
<feature type="compositionally biased region" description="Acidic residues" evidence="2">
    <location>
        <begin position="140"/>
        <end position="150"/>
    </location>
</feature>
<dbReference type="OMA" id="VERQWAT"/>
<evidence type="ECO:0000259" key="4">
    <source>
        <dbReference type="Pfam" id="PF05118"/>
    </source>
</evidence>
<feature type="compositionally biased region" description="Basic and acidic residues" evidence="2">
    <location>
        <begin position="433"/>
        <end position="443"/>
    </location>
</feature>
<keyword evidence="3" id="KW-0812">Transmembrane</keyword>
<dbReference type="SUPFAM" id="SSF51197">
    <property type="entry name" value="Clavaminate synthase-like"/>
    <property type="match status" value="1"/>
</dbReference>
<feature type="compositionally biased region" description="Basic and acidic residues" evidence="2">
    <location>
        <begin position="409"/>
        <end position="418"/>
    </location>
</feature>
<feature type="compositionally biased region" description="Basic residues" evidence="2">
    <location>
        <begin position="355"/>
        <end position="364"/>
    </location>
</feature>
<evidence type="ECO:0000256" key="2">
    <source>
        <dbReference type="SAM" id="MobiDB-lite"/>
    </source>
</evidence>
<keyword evidence="6" id="KW-1185">Reference proteome</keyword>
<reference evidence="6" key="1">
    <citation type="journal article" date="2014" name="Nat. Genet.">
        <title>Genome of the human hookworm Necator americanus.</title>
        <authorList>
            <person name="Tang Y.T."/>
            <person name="Gao X."/>
            <person name="Rosa B.A."/>
            <person name="Abubucker S."/>
            <person name="Hallsworth-Pepin K."/>
            <person name="Martin J."/>
            <person name="Tyagi R."/>
            <person name="Heizer E."/>
            <person name="Zhang X."/>
            <person name="Bhonagiri-Palsikar V."/>
            <person name="Minx P."/>
            <person name="Warren W.C."/>
            <person name="Wang Q."/>
            <person name="Zhan B."/>
            <person name="Hotez P.J."/>
            <person name="Sternberg P.W."/>
            <person name="Dougall A."/>
            <person name="Gaze S.T."/>
            <person name="Mulvenna J."/>
            <person name="Sotillo J."/>
            <person name="Ranganathan S."/>
            <person name="Rabelo E.M."/>
            <person name="Wilson R.K."/>
            <person name="Felgner P.L."/>
            <person name="Bethony J."/>
            <person name="Hawdon J.M."/>
            <person name="Gasser R.B."/>
            <person name="Loukas A."/>
            <person name="Mitreva M."/>
        </authorList>
    </citation>
    <scope>NUCLEOTIDE SEQUENCE [LARGE SCALE GENOMIC DNA]</scope>
</reference>
<proteinExistence type="inferred from homology"/>
<dbReference type="AlphaFoldDB" id="W2TH80"/>
<name>W2TH80_NECAM</name>
<evidence type="ECO:0000256" key="3">
    <source>
        <dbReference type="SAM" id="Phobius"/>
    </source>
</evidence>
<feature type="region of interest" description="Disordered" evidence="2">
    <location>
        <begin position="279"/>
        <end position="367"/>
    </location>
</feature>
<feature type="compositionally biased region" description="Acidic residues" evidence="2">
    <location>
        <begin position="419"/>
        <end position="432"/>
    </location>
</feature>
<dbReference type="EMBL" id="KI658728">
    <property type="protein sequence ID" value="ETN81410.1"/>
    <property type="molecule type" value="Genomic_DNA"/>
</dbReference>
<accession>W2TH80</accession>
<feature type="compositionally biased region" description="Acidic residues" evidence="2">
    <location>
        <begin position="297"/>
        <end position="311"/>
    </location>
</feature>
<dbReference type="SUPFAM" id="SSF48452">
    <property type="entry name" value="TPR-like"/>
    <property type="match status" value="1"/>
</dbReference>
<evidence type="ECO:0000313" key="5">
    <source>
        <dbReference type="EMBL" id="ETN81410.1"/>
    </source>
</evidence>
<keyword evidence="3" id="KW-0472">Membrane</keyword>
<sequence>SDRTPRGVAIDGRHIASVLIVSPRRLVPIIIYRNENYSQRSRQHHREHSRWHQSKMATPSLRRGHLFVGKDQVYSFLVGAGAHPMAVALAPVPRIDYSVTKGGARTWAVLLVFLFLCSGLYTIFSSKELNGNDTSIQNEQQDEVGDDSETYSDISSKQRRSIKESQHSDIRDDSSEVEEADTDDEEIPIETPLEDQLFAGLRKKIERNIKRVKEFVKEHEDDNEDDEAEVKETQTFVKRGKRRKNKIADTDDDVQEPAKAGFFIFQLLLPFGSLKKLHAISSQPRKKKGKAEREKEIDAEEADTDDVDTDDVELHQREQSEHHDEPTPDEDHGDVDEKDDEHDEKEESEIEESHARKHRSHGFRHLLIDPVPERECRRKHCPPDYHAAPRKSLLKKKNKGLNIVSASNRQEHEGRSSLEDDEDDENDDEDEKLDSHPQIKHNEVVALNKPRGSGREAYKRQAITNRDDHKNRDSLDRADNLVEKHNYEAAFAIFDSILRARPDSPRAHFGKGRGFQLRGEFTSNDVDFAHAIHEYEEVLDNDETPSALFRQAASRLIELASFRGDFYRCLLTHRSLVDRFPEEIEHQTDVALTFIKMKRLQDAKKVLHDVNLPNPIIFIISVVLFSLFFRSSNMILTMRLRWRTTVIFSRLVKVAEDNVEQGVAFMKKGLRMGGDEITDAKFYYHLGQGLMILGRSSEAYSVFEHAATLGLFLSAQQRSMYNVEGLTGRAWWSSEQTGYGKYLKAVERQWVSIRAEAARVFQSAPNSWKEENPTITVDGRWIAFPLLENGHFNSENCKMVPQTCSILKEFRESSNASRSEMRFSALSSGAQILPHCGPTNSRLQAHLGLIVPSEARIRVGNEQRGWKTGKFIIFDDSFEHELQFDGASSSSLRLILLIDLWHPEVESQQRIAPEDD</sequence>
<dbReference type="Proteomes" id="UP000053676">
    <property type="component" value="Unassembled WGS sequence"/>
</dbReference>
<feature type="transmembrane region" description="Helical" evidence="3">
    <location>
        <begin position="612"/>
        <end position="629"/>
    </location>
</feature>
<feature type="region of interest" description="Disordered" evidence="2">
    <location>
        <begin position="217"/>
        <end position="256"/>
    </location>
</feature>
<feature type="domain" description="Aspartyl/asparaginy/proline hydroxylase" evidence="4">
    <location>
        <begin position="747"/>
        <end position="903"/>
    </location>
</feature>
<organism evidence="5 6">
    <name type="scientific">Necator americanus</name>
    <name type="common">Human hookworm</name>
    <dbReference type="NCBI Taxonomy" id="51031"/>
    <lineage>
        <taxon>Eukaryota</taxon>
        <taxon>Metazoa</taxon>
        <taxon>Ecdysozoa</taxon>
        <taxon>Nematoda</taxon>
        <taxon>Chromadorea</taxon>
        <taxon>Rhabditida</taxon>
        <taxon>Rhabditina</taxon>
        <taxon>Rhabditomorpha</taxon>
        <taxon>Strongyloidea</taxon>
        <taxon>Ancylostomatidae</taxon>
        <taxon>Bunostominae</taxon>
        <taxon>Necator</taxon>
    </lineage>
</organism>
<comment type="similarity">
    <text evidence="1">Belongs to the aspartyl/asparaginyl beta-hydroxylase family.</text>
</comment>
<dbReference type="PANTHER" id="PTHR12366:SF29">
    <property type="entry name" value="ASPARTYL BETA-HYDROXYLASE, ISOFORM L"/>
    <property type="match status" value="1"/>
</dbReference>
<dbReference type="Gene3D" id="1.25.40.10">
    <property type="entry name" value="Tetratricopeptide repeat domain"/>
    <property type="match status" value="1"/>
</dbReference>
<gene>
    <name evidence="5" type="ORF">NECAME_08484</name>
</gene>
<feature type="non-terminal residue" evidence="5">
    <location>
        <position position="1"/>
    </location>
</feature>
<dbReference type="KEGG" id="nai:NECAME_08484"/>
<feature type="transmembrane region" description="Helical" evidence="3">
    <location>
        <begin position="104"/>
        <end position="124"/>
    </location>
</feature>